<dbReference type="InterPro" id="IPR012677">
    <property type="entry name" value="Nucleotide-bd_a/b_plait_sf"/>
</dbReference>
<dbReference type="SUPFAM" id="SSF54928">
    <property type="entry name" value="RNA-binding domain, RBD"/>
    <property type="match status" value="1"/>
</dbReference>
<keyword evidence="5" id="KW-1185">Reference proteome</keyword>
<evidence type="ECO:0000313" key="4">
    <source>
        <dbReference type="EMBL" id="KXT04747.1"/>
    </source>
</evidence>
<dbReference type="GO" id="GO:0003723">
    <property type="term" value="F:RNA binding"/>
    <property type="evidence" value="ECO:0007669"/>
    <property type="project" value="UniProtKB-UniRule"/>
</dbReference>
<accession>A0A139HQR6</accession>
<comment type="caution">
    <text evidence="4">The sequence shown here is derived from an EMBL/GenBank/DDBJ whole genome shotgun (WGS) entry which is preliminary data.</text>
</comment>
<evidence type="ECO:0000313" key="5">
    <source>
        <dbReference type="Proteomes" id="UP000070133"/>
    </source>
</evidence>
<dbReference type="EMBL" id="LFZN01000018">
    <property type="protein sequence ID" value="KXT04747.1"/>
    <property type="molecule type" value="Genomic_DNA"/>
</dbReference>
<organism evidence="4 5">
    <name type="scientific">Pseudocercospora eumusae</name>
    <dbReference type="NCBI Taxonomy" id="321146"/>
    <lineage>
        <taxon>Eukaryota</taxon>
        <taxon>Fungi</taxon>
        <taxon>Dikarya</taxon>
        <taxon>Ascomycota</taxon>
        <taxon>Pezizomycotina</taxon>
        <taxon>Dothideomycetes</taxon>
        <taxon>Dothideomycetidae</taxon>
        <taxon>Mycosphaerellales</taxon>
        <taxon>Mycosphaerellaceae</taxon>
        <taxon>Pseudocercospora</taxon>
    </lineage>
</organism>
<dbReference type="Gene3D" id="3.30.70.330">
    <property type="match status" value="1"/>
</dbReference>
<reference evidence="4 5" key="1">
    <citation type="submission" date="2015-07" db="EMBL/GenBank/DDBJ databases">
        <title>Comparative genomics of the Sigatoka disease complex on banana suggests a link between parallel evolutionary changes in Pseudocercospora fijiensis and Pseudocercospora eumusae and increased virulence on the banana host.</title>
        <authorList>
            <person name="Chang T.-C."/>
            <person name="Salvucci A."/>
            <person name="Crous P.W."/>
            <person name="Stergiopoulos I."/>
        </authorList>
    </citation>
    <scope>NUCLEOTIDE SEQUENCE [LARGE SCALE GENOMIC DNA]</scope>
    <source>
        <strain evidence="4 5">CBS 114824</strain>
    </source>
</reference>
<evidence type="ECO:0000259" key="3">
    <source>
        <dbReference type="PROSITE" id="PS50102"/>
    </source>
</evidence>
<keyword evidence="1" id="KW-0694">RNA-binding</keyword>
<proteinExistence type="predicted"/>
<evidence type="ECO:0000256" key="1">
    <source>
        <dbReference type="PROSITE-ProRule" id="PRU00176"/>
    </source>
</evidence>
<feature type="compositionally biased region" description="Low complexity" evidence="2">
    <location>
        <begin position="97"/>
        <end position="107"/>
    </location>
</feature>
<name>A0A139HQR6_9PEZI</name>
<protein>
    <recommendedName>
        <fullName evidence="3">RRM domain-containing protein</fullName>
    </recommendedName>
</protein>
<dbReference type="STRING" id="321146.A0A139HQR6"/>
<evidence type="ECO:0000256" key="2">
    <source>
        <dbReference type="SAM" id="MobiDB-lite"/>
    </source>
</evidence>
<gene>
    <name evidence="4" type="ORF">AC578_9658</name>
</gene>
<dbReference type="PROSITE" id="PS50102">
    <property type="entry name" value="RRM"/>
    <property type="match status" value="1"/>
</dbReference>
<feature type="domain" description="RRM" evidence="3">
    <location>
        <begin position="157"/>
        <end position="248"/>
    </location>
</feature>
<dbReference type="Pfam" id="PF00076">
    <property type="entry name" value="RRM_1"/>
    <property type="match status" value="1"/>
</dbReference>
<dbReference type="SMART" id="SM00360">
    <property type="entry name" value="RRM"/>
    <property type="match status" value="1"/>
</dbReference>
<dbReference type="InterPro" id="IPR035979">
    <property type="entry name" value="RBD_domain_sf"/>
</dbReference>
<dbReference type="InterPro" id="IPR000504">
    <property type="entry name" value="RRM_dom"/>
</dbReference>
<feature type="region of interest" description="Disordered" evidence="2">
    <location>
        <begin position="71"/>
        <end position="115"/>
    </location>
</feature>
<dbReference type="AlphaFoldDB" id="A0A139HQR6"/>
<dbReference type="OrthoDB" id="410044at2759"/>
<sequence>MAVPSSGNLPSLRDAGDPFHEDLSHFPTFGAMSFQLKCIQALLDDLDKRKRFPCPATKEIDSGIKAHEIPDEALNQSPPPSPLSVASAPPCLGSQATTSETNTTTDSTKGEGHVEETHIAPPKIHRFGAFILEHRESKLPYLMELFNWAQRSMPVDACLFVGNLPASFTNHALTVQVHELFSEHGTCYVRVGRNDDSPQKPYAIVQFQSVQVAESTRRHCFDFPVAMDGRELRVLSSTARLNIRIAPRPGTNHDLRVAVRMLARYVRVHTVAWGMYRPVVEVKFHHRGDYFCGRYVVENGFLGDGFVMV</sequence>
<dbReference type="Proteomes" id="UP000070133">
    <property type="component" value="Unassembled WGS sequence"/>
</dbReference>